<evidence type="ECO:0000313" key="2">
    <source>
        <dbReference type="Proteomes" id="UP001224392"/>
    </source>
</evidence>
<dbReference type="Pfam" id="PF05035">
    <property type="entry name" value="DGOK"/>
    <property type="match status" value="1"/>
</dbReference>
<dbReference type="Gene3D" id="3.30.420.300">
    <property type="entry name" value="2-keto-3-deoxy-galactonokinase, substrate binding domain"/>
    <property type="match status" value="1"/>
</dbReference>
<name>A0ABQ6LVT8_9GAMM</name>
<dbReference type="Gene3D" id="3.30.420.310">
    <property type="entry name" value="2-keto-3-deoxy-galactonokinase, C-terminal domain"/>
    <property type="match status" value="1"/>
</dbReference>
<proteinExistence type="predicted"/>
<dbReference type="Proteomes" id="UP001224392">
    <property type="component" value="Unassembled WGS sequence"/>
</dbReference>
<organism evidence="1 2">
    <name type="scientific">Biformimicrobium ophioploci</name>
    <dbReference type="NCBI Taxonomy" id="3036711"/>
    <lineage>
        <taxon>Bacteria</taxon>
        <taxon>Pseudomonadati</taxon>
        <taxon>Pseudomonadota</taxon>
        <taxon>Gammaproteobacteria</taxon>
        <taxon>Cellvibrionales</taxon>
        <taxon>Microbulbiferaceae</taxon>
        <taxon>Biformimicrobium</taxon>
    </lineage>
</organism>
<evidence type="ECO:0000313" key="1">
    <source>
        <dbReference type="EMBL" id="GMG86152.1"/>
    </source>
</evidence>
<dbReference type="EMBL" id="BSYJ01000001">
    <property type="protein sequence ID" value="GMG86152.1"/>
    <property type="molecule type" value="Genomic_DNA"/>
</dbReference>
<protein>
    <submittedName>
        <fullName evidence="1">2-dehydro-3-deoxygalactonokinase</fullName>
    </submittedName>
</protein>
<dbReference type="InterPro" id="IPR042258">
    <property type="entry name" value="DGOK_N"/>
</dbReference>
<reference evidence="1 2" key="1">
    <citation type="submission" date="2023-04" db="EMBL/GenBank/DDBJ databases">
        <title>Marinobulbifer ophiurae gen. nov., sp. Nov., isolate from tissue of brittle star Ophioplocus japonicus.</title>
        <authorList>
            <person name="Kawano K."/>
            <person name="Sawayama S."/>
            <person name="Nakagawa S."/>
        </authorList>
    </citation>
    <scope>NUCLEOTIDE SEQUENCE [LARGE SCALE GENOMIC DNA]</scope>
    <source>
        <strain evidence="1 2">NKW57</strain>
    </source>
</reference>
<dbReference type="InterPro" id="IPR007729">
    <property type="entry name" value="DGOK"/>
</dbReference>
<comment type="caution">
    <text evidence="1">The sequence shown here is derived from an EMBL/GenBank/DDBJ whole genome shotgun (WGS) entry which is preliminary data.</text>
</comment>
<sequence length="288" mass="30685">MLALSASGEVIASFTSDAGASTLAATDFADYLQQILDREFADCASLPIVMCGMIGSSIGWREVPYMECPLGPAELASDMATLMHNGRPMRVVPGLRCVNPRGEPGFLRGEETQIAGWLQKADGYAGNEATLCLPGTHTKWARIHEGRIEGFSTAVTGEMFSCLINQSILVQGPQVADQEAFTRGVHSSEQGVAMQLFSTRALVLAGELAPENSQSYLSGLLIGAEIREARRIVGEPVHVIASSTLCALYQSALRTLDIPCECHDGAELAAAGFAYLHELATQPEEAVP</sequence>
<gene>
    <name evidence="1" type="ORF">MNKW57_04730</name>
</gene>
<accession>A0ABQ6LVT8</accession>
<dbReference type="InterPro" id="IPR042257">
    <property type="entry name" value="DGOK_C"/>
</dbReference>
<keyword evidence="2" id="KW-1185">Reference proteome</keyword>